<dbReference type="CDD" id="cd00531">
    <property type="entry name" value="NTF2_like"/>
    <property type="match status" value="1"/>
</dbReference>
<dbReference type="Pfam" id="PF13577">
    <property type="entry name" value="SnoaL_4"/>
    <property type="match status" value="1"/>
</dbReference>
<keyword evidence="2" id="KW-0614">Plasmid</keyword>
<geneLocation type="plasmid" evidence="2 3">
    <name>pSA2</name>
</geneLocation>
<dbReference type="InterPro" id="IPR037401">
    <property type="entry name" value="SnoaL-like"/>
</dbReference>
<proteinExistence type="predicted"/>
<evidence type="ECO:0000313" key="2">
    <source>
        <dbReference type="EMBL" id="AOR80433.1"/>
    </source>
</evidence>
<dbReference type="SUPFAM" id="SSF54427">
    <property type="entry name" value="NTF2-like"/>
    <property type="match status" value="1"/>
</dbReference>
<organism evidence="2 3">
    <name type="scientific">Novosphingobium resinovorum</name>
    <dbReference type="NCBI Taxonomy" id="158500"/>
    <lineage>
        <taxon>Bacteria</taxon>
        <taxon>Pseudomonadati</taxon>
        <taxon>Pseudomonadota</taxon>
        <taxon>Alphaproteobacteria</taxon>
        <taxon>Sphingomonadales</taxon>
        <taxon>Sphingomonadaceae</taxon>
        <taxon>Novosphingobium</taxon>
    </lineage>
</organism>
<dbReference type="Gene3D" id="3.10.450.50">
    <property type="match status" value="1"/>
</dbReference>
<gene>
    <name evidence="2" type="ORF">BES08_26575</name>
</gene>
<keyword evidence="3" id="KW-1185">Reference proteome</keyword>
<dbReference type="AlphaFoldDB" id="A0A1D8AE73"/>
<dbReference type="OrthoDB" id="2860904at2"/>
<dbReference type="EMBL" id="CP017077">
    <property type="protein sequence ID" value="AOR80433.1"/>
    <property type="molecule type" value="Genomic_DNA"/>
</dbReference>
<dbReference type="KEGG" id="nre:BES08_26575"/>
<protein>
    <recommendedName>
        <fullName evidence="1">SnoaL-like domain-containing protein</fullName>
    </recommendedName>
</protein>
<name>A0A1D8AE73_9SPHN</name>
<evidence type="ECO:0000313" key="3">
    <source>
        <dbReference type="Proteomes" id="UP000094626"/>
    </source>
</evidence>
<dbReference type="InterPro" id="IPR032710">
    <property type="entry name" value="NTF2-like_dom_sf"/>
</dbReference>
<dbReference type="Proteomes" id="UP000094626">
    <property type="component" value="Plasmid pSA2"/>
</dbReference>
<reference evidence="3" key="1">
    <citation type="journal article" date="2017" name="J. Biotechnol.">
        <title>Complete genome sequence of Novosphingobium resinovorum SA1, a versatile xenobiotic-degrading bacterium capable of utilizing sulfanilic acid.</title>
        <authorList>
            <person name="Hegedus B."/>
            <person name="Kos P.B."/>
            <person name="Balint B."/>
            <person name="Maroti G."/>
            <person name="Gan H.M."/>
            <person name="Perei K."/>
            <person name="Rakhely G."/>
        </authorList>
    </citation>
    <scope>NUCLEOTIDE SEQUENCE [LARGE SCALE GENOMIC DNA]</scope>
    <source>
        <strain evidence="3">SA1</strain>
    </source>
</reference>
<evidence type="ECO:0000259" key="1">
    <source>
        <dbReference type="Pfam" id="PF13577"/>
    </source>
</evidence>
<sequence length="151" mass="17185">MPLSLQEMSDRFEIQDLIVSYCYAVDSRDWDALDAVFTDDAVIDYSEMVGVKGGLPEIKRFLSESLAPIQAFQHAVSTTRYEIDGDRAKTRTACYNPMTVNDGTTIDTLVFGLWYLHDFVRTAQGWRIARLYEQKCYSLNVPDWLAAQLPG</sequence>
<feature type="domain" description="SnoaL-like" evidence="1">
    <location>
        <begin position="6"/>
        <end position="131"/>
    </location>
</feature>
<dbReference type="RefSeq" id="WP_069709820.1">
    <property type="nucleotide sequence ID" value="NZ_CP017077.1"/>
</dbReference>
<accession>A0A1D8AE73</accession>